<evidence type="ECO:0000256" key="7">
    <source>
        <dbReference type="RuleBase" id="RU363032"/>
    </source>
</evidence>
<accession>A0A173XKK0</accession>
<dbReference type="PROSITE" id="PS50928">
    <property type="entry name" value="ABC_TM1"/>
    <property type="match status" value="1"/>
</dbReference>
<dbReference type="InterPro" id="IPR000515">
    <property type="entry name" value="MetI-like"/>
</dbReference>
<feature type="transmembrane region" description="Helical" evidence="7">
    <location>
        <begin position="12"/>
        <end position="33"/>
    </location>
</feature>
<keyword evidence="5 7" id="KW-1133">Transmembrane helix</keyword>
<dbReference type="RefSeq" id="WP_004847855.1">
    <property type="nucleotide sequence ID" value="NZ_AP028249.1"/>
</dbReference>
<evidence type="ECO:0000259" key="8">
    <source>
        <dbReference type="PROSITE" id="PS50928"/>
    </source>
</evidence>
<feature type="transmembrane region" description="Helical" evidence="7">
    <location>
        <begin position="143"/>
        <end position="160"/>
    </location>
</feature>
<feature type="transmembrane region" description="Helical" evidence="7">
    <location>
        <begin position="110"/>
        <end position="131"/>
    </location>
</feature>
<evidence type="ECO:0000313" key="10">
    <source>
        <dbReference type="EMBL" id="RYS80587.1"/>
    </source>
</evidence>
<dbReference type="Gene3D" id="1.10.3720.10">
    <property type="entry name" value="MetI-like"/>
    <property type="match status" value="1"/>
</dbReference>
<keyword evidence="6 7" id="KW-0472">Membrane</keyword>
<dbReference type="EMBL" id="RCYR01000008">
    <property type="protein sequence ID" value="RYS80587.1"/>
    <property type="molecule type" value="Genomic_DNA"/>
</dbReference>
<evidence type="ECO:0000256" key="4">
    <source>
        <dbReference type="ARBA" id="ARBA00022692"/>
    </source>
</evidence>
<feature type="transmembrane region" description="Helical" evidence="7">
    <location>
        <begin position="243"/>
        <end position="264"/>
    </location>
</feature>
<evidence type="ECO:0000313" key="12">
    <source>
        <dbReference type="Proteomes" id="UP000292665"/>
    </source>
</evidence>
<comment type="similarity">
    <text evidence="7">Belongs to the binding-protein-dependent transport system permease family.</text>
</comment>
<comment type="subcellular location">
    <subcellularLocation>
        <location evidence="1 7">Cell membrane</location>
        <topology evidence="1 7">Multi-pass membrane protein</topology>
    </subcellularLocation>
</comment>
<dbReference type="Pfam" id="PF00528">
    <property type="entry name" value="BPD_transp_1"/>
    <property type="match status" value="1"/>
</dbReference>
<keyword evidence="2 7" id="KW-0813">Transport</keyword>
<dbReference type="PANTHER" id="PTHR43744:SF12">
    <property type="entry name" value="ABC TRANSPORTER PERMEASE PROTEIN MG189-RELATED"/>
    <property type="match status" value="1"/>
</dbReference>
<name>A0A173XKK0_9FIRM</name>
<keyword evidence="4 7" id="KW-0812">Transmembrane</keyword>
<reference evidence="9 11" key="1">
    <citation type="submission" date="2015-09" db="EMBL/GenBank/DDBJ databases">
        <authorList>
            <consortium name="Pathogen Informatics"/>
        </authorList>
    </citation>
    <scope>NUCLEOTIDE SEQUENCE [LARGE SCALE GENOMIC DNA]</scope>
    <source>
        <strain evidence="9 11">2789STDY5834841</strain>
    </source>
</reference>
<feature type="transmembrane region" description="Helical" evidence="7">
    <location>
        <begin position="189"/>
        <end position="210"/>
    </location>
</feature>
<dbReference type="Proteomes" id="UP000292665">
    <property type="component" value="Unassembled WGS sequence"/>
</dbReference>
<dbReference type="AlphaFoldDB" id="A0A173XKK0"/>
<dbReference type="EMBL" id="CYZO01000001">
    <property type="protein sequence ID" value="CUN52169.1"/>
    <property type="molecule type" value="Genomic_DNA"/>
</dbReference>
<dbReference type="GeneID" id="97327945"/>
<evidence type="ECO:0000256" key="3">
    <source>
        <dbReference type="ARBA" id="ARBA00022475"/>
    </source>
</evidence>
<gene>
    <name evidence="9" type="primary">ycjP_2</name>
    <name evidence="10" type="ORF">EAI93_06060</name>
    <name evidence="9" type="ORF">ERS852456_00141</name>
</gene>
<evidence type="ECO:0000256" key="1">
    <source>
        <dbReference type="ARBA" id="ARBA00004651"/>
    </source>
</evidence>
<proteinExistence type="inferred from homology"/>
<feature type="domain" description="ABC transmembrane type-1" evidence="8">
    <location>
        <begin position="75"/>
        <end position="264"/>
    </location>
</feature>
<evidence type="ECO:0000256" key="6">
    <source>
        <dbReference type="ARBA" id="ARBA00023136"/>
    </source>
</evidence>
<sequence length="278" mass="31761">MKMLKDKKNRKLRIISFVILFLAAIVFLAPYFWMLSNSFKSTKEILLEPTNMLPKQFTLDGYVKVITDSPFFRWMGNSLFVTVIDTLVVLFTSSLIGFVLSKYKFKLNKFLFYVILITMMMPTAAMMIPNFLLISKLGWYDKIISLVVPTFVNAFGIFLCKQFIDDMPKELFECAMLDNAGPFTIYRKIVLPGIRPALGSLTIFTFLGLWNDYQTPLIYLNSSENMTLPLAMSYFSTQHLSDLSATMAAASLIMIPASIVFIIFQKQFIKGITMTGMK</sequence>
<dbReference type="GO" id="GO:0005886">
    <property type="term" value="C:plasma membrane"/>
    <property type="evidence" value="ECO:0007669"/>
    <property type="project" value="UniProtKB-SubCell"/>
</dbReference>
<dbReference type="InterPro" id="IPR035906">
    <property type="entry name" value="MetI-like_sf"/>
</dbReference>
<reference evidence="10 12" key="2">
    <citation type="journal article" date="2019" name="Science, e1252229">
        <title>Invertible promoters mediate bacterial phase variation, antibiotic resistance, and host adaptation in the gut.</title>
        <authorList>
            <person name="Jiang X."/>
            <person name="Hall A.B."/>
            <person name="Arthur T.D."/>
            <person name="Plichta D.R."/>
            <person name="Covington C.T."/>
            <person name="Poyet M."/>
            <person name="Crothers J."/>
            <person name="Moses P.L."/>
            <person name="Tolonen A.C."/>
            <person name="Vlamakis H."/>
            <person name="Alm E.J."/>
            <person name="Xavier R.J."/>
        </authorList>
    </citation>
    <scope>NUCLEOTIDE SEQUENCE [LARGE SCALE GENOMIC DNA]</scope>
    <source>
        <strain evidence="10">Aa_0143</strain>
        <strain evidence="12">aa_0143</strain>
    </source>
</reference>
<feature type="transmembrane region" description="Helical" evidence="7">
    <location>
        <begin position="79"/>
        <end position="98"/>
    </location>
</feature>
<organism evidence="9 11">
    <name type="scientific">[Ruminococcus] torques</name>
    <dbReference type="NCBI Taxonomy" id="33039"/>
    <lineage>
        <taxon>Bacteria</taxon>
        <taxon>Bacillati</taxon>
        <taxon>Bacillota</taxon>
        <taxon>Clostridia</taxon>
        <taxon>Lachnospirales</taxon>
        <taxon>Lachnospiraceae</taxon>
        <taxon>Mediterraneibacter</taxon>
    </lineage>
</organism>
<evidence type="ECO:0000256" key="2">
    <source>
        <dbReference type="ARBA" id="ARBA00022448"/>
    </source>
</evidence>
<evidence type="ECO:0000313" key="11">
    <source>
        <dbReference type="Proteomes" id="UP000095787"/>
    </source>
</evidence>
<evidence type="ECO:0000313" key="9">
    <source>
        <dbReference type="EMBL" id="CUN52169.1"/>
    </source>
</evidence>
<dbReference type="CDD" id="cd06261">
    <property type="entry name" value="TM_PBP2"/>
    <property type="match status" value="1"/>
</dbReference>
<protein>
    <submittedName>
        <fullName evidence="10">Carbohydrate ABC transporter permease</fullName>
    </submittedName>
    <submittedName>
        <fullName evidence="9">Inner membrane ABC transporter permease protein ycjP</fullName>
    </submittedName>
</protein>
<dbReference type="Proteomes" id="UP000095787">
    <property type="component" value="Unassembled WGS sequence"/>
</dbReference>
<dbReference type="PANTHER" id="PTHR43744">
    <property type="entry name" value="ABC TRANSPORTER PERMEASE PROTEIN MG189-RELATED-RELATED"/>
    <property type="match status" value="1"/>
</dbReference>
<evidence type="ECO:0000256" key="5">
    <source>
        <dbReference type="ARBA" id="ARBA00022989"/>
    </source>
</evidence>
<keyword evidence="3" id="KW-1003">Cell membrane</keyword>
<dbReference type="GO" id="GO:0055085">
    <property type="term" value="P:transmembrane transport"/>
    <property type="evidence" value="ECO:0007669"/>
    <property type="project" value="InterPro"/>
</dbReference>
<dbReference type="SUPFAM" id="SSF161098">
    <property type="entry name" value="MetI-like"/>
    <property type="match status" value="1"/>
</dbReference>